<evidence type="ECO:0000256" key="8">
    <source>
        <dbReference type="SAM" id="Phobius"/>
    </source>
</evidence>
<evidence type="ECO:0000256" key="4">
    <source>
        <dbReference type="ARBA" id="ARBA00022837"/>
    </source>
</evidence>
<dbReference type="PANTHER" id="PTHR10057">
    <property type="entry name" value="PERIPHERAL-TYPE BENZODIAZEPINE RECEPTOR"/>
    <property type="match status" value="1"/>
</dbReference>
<dbReference type="Proteomes" id="UP000241769">
    <property type="component" value="Unassembled WGS sequence"/>
</dbReference>
<feature type="transmembrane region" description="Helical" evidence="8">
    <location>
        <begin position="338"/>
        <end position="354"/>
    </location>
</feature>
<accession>A0A2P6N746</accession>
<dbReference type="CDD" id="cd15904">
    <property type="entry name" value="TSPO_MBR"/>
    <property type="match status" value="1"/>
</dbReference>
<protein>
    <submittedName>
        <fullName evidence="10">EF-hand domain-containing protein D2-like</fullName>
    </submittedName>
</protein>
<evidence type="ECO:0000256" key="5">
    <source>
        <dbReference type="ARBA" id="ARBA00022989"/>
    </source>
</evidence>
<keyword evidence="6 8" id="KW-0472">Membrane</keyword>
<dbReference type="InterPro" id="IPR004307">
    <property type="entry name" value="TspO_MBR"/>
</dbReference>
<name>A0A2P6N746_9EUKA</name>
<dbReference type="Gene3D" id="1.20.1260.100">
    <property type="entry name" value="TspO/MBR protein"/>
    <property type="match status" value="1"/>
</dbReference>
<dbReference type="PROSITE" id="PS50222">
    <property type="entry name" value="EF_HAND_2"/>
    <property type="match status" value="1"/>
</dbReference>
<comment type="caution">
    <text evidence="10">The sequence shown here is derived from an EMBL/GenBank/DDBJ whole genome shotgun (WGS) entry which is preliminary data.</text>
</comment>
<evidence type="ECO:0000259" key="9">
    <source>
        <dbReference type="PROSITE" id="PS50222"/>
    </source>
</evidence>
<dbReference type="PROSITE" id="PS00018">
    <property type="entry name" value="EF_HAND_1"/>
    <property type="match status" value="1"/>
</dbReference>
<evidence type="ECO:0000256" key="2">
    <source>
        <dbReference type="ARBA" id="ARBA00007524"/>
    </source>
</evidence>
<dbReference type="Gene3D" id="1.10.238.10">
    <property type="entry name" value="EF-hand"/>
    <property type="match status" value="1"/>
</dbReference>
<dbReference type="OrthoDB" id="13376at2759"/>
<feature type="domain" description="EF-hand" evidence="9">
    <location>
        <begin position="25"/>
        <end position="60"/>
    </location>
</feature>
<feature type="region of interest" description="Disordered" evidence="7">
    <location>
        <begin position="136"/>
        <end position="160"/>
    </location>
</feature>
<sequence length="479" mass="55705">MASDELKKLDPRLVEIEFKNDFTQKELEQYREWFTRFDQNKSGELELFELNIMYEDMGEPKTNLQLRALIAEADTTNTGAINYREFLAVLLKDKKGITKGPWKGFSLGVGKVHDEKKVTGKKANFFEQEIAKQKGDPLEEEKRRIAEEEKRKAKAEAERKKKVQEGLAKLKSGINGKAQECPVNTLGDTFYELRRLKKVYQTNNPKNIPMVQAVRHPKWTPRLRSIRSYFRMLYLLQAPALWIMWLEMRLDKDQSQSYQRNTLWVEDAWEHMHPTGQPDHEVLMHLTTGNNTWTGLVRTLLPNANTFTTSPQLAVFILQFSLYLTWPIVFFCMKKMGAAVFVAAATWVALYYTVQSFWEINPTASFLLYPYFSWITTTAFLSLAFWVVNRARGGETKTKREKAAEKNWQPTYDGRFAEDSDDEESEDGSQYDMSRITSKEGYEETDVITENERSFDVLNTKDAVRRTEGRSTQDTEISQ</sequence>
<feature type="transmembrane region" description="Helical" evidence="8">
    <location>
        <begin position="366"/>
        <end position="388"/>
    </location>
</feature>
<dbReference type="PANTHER" id="PTHR10057:SF0">
    <property type="entry name" value="TRANSLOCATOR PROTEIN"/>
    <property type="match status" value="1"/>
</dbReference>
<dbReference type="InterPro" id="IPR002048">
    <property type="entry name" value="EF_hand_dom"/>
</dbReference>
<dbReference type="CDD" id="cd00051">
    <property type="entry name" value="EFh"/>
    <property type="match status" value="1"/>
</dbReference>
<evidence type="ECO:0000256" key="7">
    <source>
        <dbReference type="SAM" id="MobiDB-lite"/>
    </source>
</evidence>
<keyword evidence="3 8" id="KW-0812">Transmembrane</keyword>
<evidence type="ECO:0000256" key="3">
    <source>
        <dbReference type="ARBA" id="ARBA00022692"/>
    </source>
</evidence>
<keyword evidence="4" id="KW-0106">Calcium</keyword>
<dbReference type="AlphaFoldDB" id="A0A2P6N746"/>
<dbReference type="GO" id="GO:0005509">
    <property type="term" value="F:calcium ion binding"/>
    <property type="evidence" value="ECO:0007669"/>
    <property type="project" value="InterPro"/>
</dbReference>
<evidence type="ECO:0000256" key="6">
    <source>
        <dbReference type="ARBA" id="ARBA00023136"/>
    </source>
</evidence>
<comment type="subcellular location">
    <subcellularLocation>
        <location evidence="1">Membrane</location>
        <topology evidence="1">Multi-pass membrane protein</topology>
    </subcellularLocation>
</comment>
<dbReference type="InterPro" id="IPR038330">
    <property type="entry name" value="TspO/MBR-related_sf"/>
</dbReference>
<evidence type="ECO:0000313" key="11">
    <source>
        <dbReference type="Proteomes" id="UP000241769"/>
    </source>
</evidence>
<feature type="compositionally biased region" description="Acidic residues" evidence="7">
    <location>
        <begin position="419"/>
        <end position="429"/>
    </location>
</feature>
<dbReference type="GO" id="GO:0016020">
    <property type="term" value="C:membrane"/>
    <property type="evidence" value="ECO:0007669"/>
    <property type="project" value="UniProtKB-SubCell"/>
</dbReference>
<feature type="compositionally biased region" description="Basic and acidic residues" evidence="7">
    <location>
        <begin position="136"/>
        <end position="159"/>
    </location>
</feature>
<dbReference type="GO" id="GO:0033013">
    <property type="term" value="P:tetrapyrrole metabolic process"/>
    <property type="evidence" value="ECO:0007669"/>
    <property type="project" value="UniProtKB-ARBA"/>
</dbReference>
<reference evidence="10 11" key="1">
    <citation type="journal article" date="2018" name="Genome Biol. Evol.">
        <title>Multiple Roots of Fruiting Body Formation in Amoebozoa.</title>
        <authorList>
            <person name="Hillmann F."/>
            <person name="Forbes G."/>
            <person name="Novohradska S."/>
            <person name="Ferling I."/>
            <person name="Riege K."/>
            <person name="Groth M."/>
            <person name="Westermann M."/>
            <person name="Marz M."/>
            <person name="Spaller T."/>
            <person name="Winckler T."/>
            <person name="Schaap P."/>
            <person name="Glockner G."/>
        </authorList>
    </citation>
    <scope>NUCLEOTIDE SEQUENCE [LARGE SCALE GENOMIC DNA]</scope>
    <source>
        <strain evidence="10 11">Jena</strain>
    </source>
</reference>
<evidence type="ECO:0000313" key="10">
    <source>
        <dbReference type="EMBL" id="PRP79781.1"/>
    </source>
</evidence>
<organism evidence="10 11">
    <name type="scientific">Planoprotostelium fungivorum</name>
    <dbReference type="NCBI Taxonomy" id="1890364"/>
    <lineage>
        <taxon>Eukaryota</taxon>
        <taxon>Amoebozoa</taxon>
        <taxon>Evosea</taxon>
        <taxon>Variosea</taxon>
        <taxon>Cavosteliida</taxon>
        <taxon>Cavosteliaceae</taxon>
        <taxon>Planoprotostelium</taxon>
    </lineage>
</organism>
<dbReference type="Pfam" id="PF03073">
    <property type="entry name" value="TspO_MBR"/>
    <property type="match status" value="1"/>
</dbReference>
<dbReference type="SUPFAM" id="SSF47473">
    <property type="entry name" value="EF-hand"/>
    <property type="match status" value="1"/>
</dbReference>
<feature type="compositionally biased region" description="Basic and acidic residues" evidence="7">
    <location>
        <begin position="462"/>
        <end position="473"/>
    </location>
</feature>
<gene>
    <name evidence="10" type="ORF">PROFUN_12643</name>
</gene>
<keyword evidence="11" id="KW-1185">Reference proteome</keyword>
<dbReference type="SMART" id="SM00054">
    <property type="entry name" value="EFh"/>
    <property type="match status" value="2"/>
</dbReference>
<dbReference type="InterPro" id="IPR011992">
    <property type="entry name" value="EF-hand-dom_pair"/>
</dbReference>
<evidence type="ECO:0000256" key="1">
    <source>
        <dbReference type="ARBA" id="ARBA00004141"/>
    </source>
</evidence>
<comment type="similarity">
    <text evidence="2">Belongs to the TspO/BZRP family.</text>
</comment>
<dbReference type="STRING" id="1890364.A0A2P6N746"/>
<keyword evidence="5 8" id="KW-1133">Transmembrane helix</keyword>
<dbReference type="InParanoid" id="A0A2P6N746"/>
<feature type="region of interest" description="Disordered" evidence="7">
    <location>
        <begin position="412"/>
        <end position="479"/>
    </location>
</feature>
<feature type="transmembrane region" description="Helical" evidence="8">
    <location>
        <begin position="313"/>
        <end position="331"/>
    </location>
</feature>
<dbReference type="InterPro" id="IPR018247">
    <property type="entry name" value="EF_Hand_1_Ca_BS"/>
</dbReference>
<dbReference type="EMBL" id="MDYQ01000171">
    <property type="protein sequence ID" value="PRP79781.1"/>
    <property type="molecule type" value="Genomic_DNA"/>
</dbReference>
<proteinExistence type="inferred from homology"/>